<keyword evidence="3" id="KW-1185">Reference proteome</keyword>
<dbReference type="Proteomes" id="UP000692954">
    <property type="component" value="Unassembled WGS sequence"/>
</dbReference>
<feature type="region of interest" description="Disordered" evidence="1">
    <location>
        <begin position="102"/>
        <end position="121"/>
    </location>
</feature>
<sequence length="339" mass="39984">MLYQDQRRMVNQSQLDNSKFIRPRSISNNAVLFNMDTQQTKYKTDIATNYQVSINEARQNSQNQINHSFTQGGENNPKILNSHNHYDFKGLMKSFHNIQNTKEKVKERQNNSIQDKNQLIQTKDTFSQEKQSKTLHNSQTRQIKQNDQEKEEIWRLNKTEGIQCNNKNTKENKQLNDSDIRQRIKNYPQKSSSPQLKTNTRPKSSMEDKSVTIISLQLKDMKENVQSKDIKKICQDMGYHMVKFDRNYDKINNTTNGQGCLQIRGISNENKFINLQTNLSKKGINLADQNQNLKDFISNKYLLKKQEHNNIETQPNLNQDEKLFNNFLKFQRRQKGQFI</sequence>
<reference evidence="2" key="1">
    <citation type="submission" date="2021-01" db="EMBL/GenBank/DDBJ databases">
        <authorList>
            <consortium name="Genoscope - CEA"/>
            <person name="William W."/>
        </authorList>
    </citation>
    <scope>NUCLEOTIDE SEQUENCE</scope>
</reference>
<name>A0A8S1L4S7_9CILI</name>
<feature type="compositionally biased region" description="Polar residues" evidence="1">
    <location>
        <begin position="133"/>
        <end position="143"/>
    </location>
</feature>
<organism evidence="2 3">
    <name type="scientific">Paramecium sonneborni</name>
    <dbReference type="NCBI Taxonomy" id="65129"/>
    <lineage>
        <taxon>Eukaryota</taxon>
        <taxon>Sar</taxon>
        <taxon>Alveolata</taxon>
        <taxon>Ciliophora</taxon>
        <taxon>Intramacronucleata</taxon>
        <taxon>Oligohymenophorea</taxon>
        <taxon>Peniculida</taxon>
        <taxon>Parameciidae</taxon>
        <taxon>Paramecium</taxon>
    </lineage>
</organism>
<feature type="compositionally biased region" description="Polar residues" evidence="1">
    <location>
        <begin position="188"/>
        <end position="203"/>
    </location>
</feature>
<evidence type="ECO:0000313" key="3">
    <source>
        <dbReference type="Proteomes" id="UP000692954"/>
    </source>
</evidence>
<feature type="region of interest" description="Disordered" evidence="1">
    <location>
        <begin position="126"/>
        <end position="150"/>
    </location>
</feature>
<gene>
    <name evidence="2" type="ORF">PSON_ATCC_30995.1.T0170114</name>
</gene>
<protein>
    <submittedName>
        <fullName evidence="2">Uncharacterized protein</fullName>
    </submittedName>
</protein>
<feature type="compositionally biased region" description="Polar residues" evidence="1">
    <location>
        <begin position="110"/>
        <end position="121"/>
    </location>
</feature>
<dbReference type="AlphaFoldDB" id="A0A8S1L4S7"/>
<accession>A0A8S1L4S7</accession>
<evidence type="ECO:0000313" key="2">
    <source>
        <dbReference type="EMBL" id="CAD8062858.1"/>
    </source>
</evidence>
<evidence type="ECO:0000256" key="1">
    <source>
        <dbReference type="SAM" id="MobiDB-lite"/>
    </source>
</evidence>
<dbReference type="EMBL" id="CAJJDN010000017">
    <property type="protein sequence ID" value="CAD8062858.1"/>
    <property type="molecule type" value="Genomic_DNA"/>
</dbReference>
<comment type="caution">
    <text evidence="2">The sequence shown here is derived from an EMBL/GenBank/DDBJ whole genome shotgun (WGS) entry which is preliminary data.</text>
</comment>
<feature type="region of interest" description="Disordered" evidence="1">
    <location>
        <begin position="184"/>
        <end position="209"/>
    </location>
</feature>
<proteinExistence type="predicted"/>
<dbReference type="OrthoDB" id="304612at2759"/>